<evidence type="ECO:0000256" key="5">
    <source>
        <dbReference type="RuleBase" id="RU361169"/>
    </source>
</evidence>
<dbReference type="SUPFAM" id="SSF51126">
    <property type="entry name" value="Pectin lyase-like"/>
    <property type="match status" value="1"/>
</dbReference>
<dbReference type="InterPro" id="IPR051801">
    <property type="entry name" value="GH28_Enzymes"/>
</dbReference>
<dbReference type="Pfam" id="PF12708">
    <property type="entry name" value="Pect-lyase_RHGA_epim"/>
    <property type="match status" value="1"/>
</dbReference>
<comment type="similarity">
    <text evidence="1 5">Belongs to the glycosyl hydrolase 28 family.</text>
</comment>
<keyword evidence="6" id="KW-0732">Signal</keyword>
<feature type="chain" id="PRO_5003218319" evidence="6">
    <location>
        <begin position="18"/>
        <end position="404"/>
    </location>
</feature>
<dbReference type="SMART" id="SM00710">
    <property type="entry name" value="PbH1"/>
    <property type="match status" value="5"/>
</dbReference>
<sequence length="404" mass="44616">MIAFIIYFAAILSAISASHIYDVNKFGADSTGRKPSTHAIQKAINKAASNNGGTVHFPHGQYLSGAIELKSNIILDFADDVVLKFLDDPKEYPPLHKKLPNGKIVNLQFTPLIRAFDHINITIRGNAVLDGHGETWWKRMPPPSTRPVFLQIFWVRYLTLENITVKSSPMFNVNLKNCDDVTIRGIKIRNPANYVDPGPNTDGINVNSCRRVHITGVNISTGDDCIALDANGKGKTKTPTEDVLIEDSHMYAGHGGVSIGSVTSGGLRNVTVRNCIFNGTNRGLFIKSRRGRGGLVEDIHYHNIQMVDLRKEGIAIAAIYNGSDPGLRSRDFYWEPVNETTPFIRNVEFKNIHGDSVLNPIFIVGLPESPIENVTFTNVKIESKLDVFTNNTKNVVINGKVLDS</sequence>
<feature type="signal peptide" evidence="6">
    <location>
        <begin position="1"/>
        <end position="17"/>
    </location>
</feature>
<reference evidence="8" key="1">
    <citation type="journal article" date="2010" name="PLoS ONE">
        <title>Diversity of beetle genes encoding novel plant cell wall degrading enzymes.</title>
        <authorList>
            <person name="Pauchet Y."/>
            <person name="Wilkinson P."/>
            <person name="Chauhan R."/>
            <person name="Ffrench-Constant R.H."/>
        </authorList>
    </citation>
    <scope>NUCLEOTIDE SEQUENCE</scope>
    <source>
        <tissue evidence="8">Whole larvae</tissue>
    </source>
</reference>
<protein>
    <submittedName>
        <fullName evidence="8">Glycoside hydrolase family protein 28</fullName>
    </submittedName>
</protein>
<dbReference type="GO" id="GO:0004650">
    <property type="term" value="F:polygalacturonase activity"/>
    <property type="evidence" value="ECO:0007669"/>
    <property type="project" value="InterPro"/>
</dbReference>
<dbReference type="PANTHER" id="PTHR31339">
    <property type="entry name" value="PECTIN LYASE-RELATED"/>
    <property type="match status" value="1"/>
</dbReference>
<dbReference type="PANTHER" id="PTHR31339:SF9">
    <property type="entry name" value="PLASMIN AND FIBRONECTIN-BINDING PROTEIN A"/>
    <property type="match status" value="1"/>
</dbReference>
<dbReference type="InterPro" id="IPR011050">
    <property type="entry name" value="Pectin_lyase_fold/virulence"/>
</dbReference>
<name>E7CIQ5_CALMS</name>
<keyword evidence="2 5" id="KW-0378">Hydrolase</keyword>
<dbReference type="InterPro" id="IPR000743">
    <property type="entry name" value="Glyco_hydro_28"/>
</dbReference>
<feature type="domain" description="Rhamnogalacturonase A/B/Epimerase-like pectate lyase" evidence="7">
    <location>
        <begin position="22"/>
        <end position="74"/>
    </location>
</feature>
<evidence type="ECO:0000256" key="4">
    <source>
        <dbReference type="PROSITE-ProRule" id="PRU10052"/>
    </source>
</evidence>
<dbReference type="EMBL" id="HM175762">
    <property type="protein sequence ID" value="ADU33267.1"/>
    <property type="molecule type" value="mRNA"/>
</dbReference>
<evidence type="ECO:0000259" key="7">
    <source>
        <dbReference type="Pfam" id="PF12708"/>
    </source>
</evidence>
<gene>
    <name evidence="8" type="primary">GH28-4</name>
</gene>
<accession>E7CIQ5</accession>
<dbReference type="AlphaFoldDB" id="E7CIQ5"/>
<dbReference type="Pfam" id="PF00295">
    <property type="entry name" value="Glyco_hydro_28"/>
    <property type="match status" value="1"/>
</dbReference>
<evidence type="ECO:0000256" key="1">
    <source>
        <dbReference type="ARBA" id="ARBA00008834"/>
    </source>
</evidence>
<keyword evidence="3 5" id="KW-0326">Glycosidase</keyword>
<evidence type="ECO:0000256" key="6">
    <source>
        <dbReference type="SAM" id="SignalP"/>
    </source>
</evidence>
<dbReference type="InterPro" id="IPR024535">
    <property type="entry name" value="RHGA/B-epi-like_pectate_lyase"/>
</dbReference>
<feature type="active site" evidence="4">
    <location>
        <position position="254"/>
    </location>
</feature>
<evidence type="ECO:0000256" key="2">
    <source>
        <dbReference type="ARBA" id="ARBA00022801"/>
    </source>
</evidence>
<dbReference type="Gene3D" id="2.160.20.10">
    <property type="entry name" value="Single-stranded right-handed beta-helix, Pectin lyase-like"/>
    <property type="match status" value="1"/>
</dbReference>
<dbReference type="SMR" id="E7CIQ5"/>
<dbReference type="GO" id="GO:0005975">
    <property type="term" value="P:carbohydrate metabolic process"/>
    <property type="evidence" value="ECO:0007669"/>
    <property type="project" value="InterPro"/>
</dbReference>
<organism evidence="8">
    <name type="scientific">Callosobruchus maculatus</name>
    <name type="common">Southern cowpea weevil</name>
    <name type="synonym">Pulse bruchid</name>
    <dbReference type="NCBI Taxonomy" id="64391"/>
    <lineage>
        <taxon>Eukaryota</taxon>
        <taxon>Metazoa</taxon>
        <taxon>Ecdysozoa</taxon>
        <taxon>Arthropoda</taxon>
        <taxon>Hexapoda</taxon>
        <taxon>Insecta</taxon>
        <taxon>Pterygota</taxon>
        <taxon>Neoptera</taxon>
        <taxon>Endopterygota</taxon>
        <taxon>Coleoptera</taxon>
        <taxon>Polyphaga</taxon>
        <taxon>Cucujiformia</taxon>
        <taxon>Chrysomeloidea</taxon>
        <taxon>Chrysomelidae</taxon>
        <taxon>Bruchinae</taxon>
        <taxon>Bruchini</taxon>
        <taxon>Callosobruchus</taxon>
    </lineage>
</organism>
<dbReference type="PROSITE" id="PS00502">
    <property type="entry name" value="POLYGALACTURONASE"/>
    <property type="match status" value="1"/>
</dbReference>
<dbReference type="InterPro" id="IPR006626">
    <property type="entry name" value="PbH1"/>
</dbReference>
<proteinExistence type="evidence at transcript level"/>
<evidence type="ECO:0000313" key="8">
    <source>
        <dbReference type="EMBL" id="ADU33267.1"/>
    </source>
</evidence>
<dbReference type="InterPro" id="IPR012334">
    <property type="entry name" value="Pectin_lyas_fold"/>
</dbReference>
<evidence type="ECO:0000256" key="3">
    <source>
        <dbReference type="ARBA" id="ARBA00023295"/>
    </source>
</evidence>